<name>E9CK16_9GAMM</name>
<gene>
    <name evidence="2" type="ORF">SSYM_0538</name>
</gene>
<proteinExistence type="predicted"/>
<organism evidence="2 3">
    <name type="scientific">Serratia symbiotica str. Tucson</name>
    <dbReference type="NCBI Taxonomy" id="914128"/>
    <lineage>
        <taxon>Bacteria</taxon>
        <taxon>Pseudomonadati</taxon>
        <taxon>Pseudomonadota</taxon>
        <taxon>Gammaproteobacteria</taxon>
        <taxon>Enterobacterales</taxon>
        <taxon>Yersiniaceae</taxon>
        <taxon>Serratia</taxon>
        <taxon>Serratia symbiotica</taxon>
    </lineage>
</organism>
<dbReference type="HOGENOM" id="CLU_3103748_0_0_6"/>
<dbReference type="Proteomes" id="UP000013568">
    <property type="component" value="Unassembled WGS sequence"/>
</dbReference>
<dbReference type="EMBL" id="GL636100">
    <property type="protein sequence ID" value="EFW13082.1"/>
    <property type="molecule type" value="Genomic_DNA"/>
</dbReference>
<feature type="region of interest" description="Disordered" evidence="1">
    <location>
        <begin position="1"/>
        <end position="28"/>
    </location>
</feature>
<protein>
    <submittedName>
        <fullName evidence="2">Uncharacterized protein</fullName>
    </submittedName>
</protein>
<keyword evidence="3" id="KW-1185">Reference proteome</keyword>
<evidence type="ECO:0000313" key="2">
    <source>
        <dbReference type="EMBL" id="EFW13082.1"/>
    </source>
</evidence>
<sequence length="51" mass="5339">MADAMFAANAQGAKQDTGGQHHPVITLKGGGVNTAWRQQSGNAQHDHRAPC</sequence>
<reference evidence="3" key="1">
    <citation type="journal article" date="2011" name="Genome Biol. Evol.">
        <title>Massive genomic decay in Serratia symbiotica, a recently evolved symbiont of aphids.</title>
        <authorList>
            <person name="Burke G.R."/>
            <person name="Moran N.A."/>
        </authorList>
    </citation>
    <scope>NUCLEOTIDE SEQUENCE [LARGE SCALE GENOMIC DNA]</scope>
    <source>
        <strain evidence="3">Tucson</strain>
    </source>
</reference>
<dbReference type="AlphaFoldDB" id="E9CK16"/>
<evidence type="ECO:0000256" key="1">
    <source>
        <dbReference type="SAM" id="MobiDB-lite"/>
    </source>
</evidence>
<accession>E9CK16</accession>
<evidence type="ECO:0000313" key="3">
    <source>
        <dbReference type="Proteomes" id="UP000013568"/>
    </source>
</evidence>